<dbReference type="Proteomes" id="UP000265040">
    <property type="component" value="Chromosome 10"/>
</dbReference>
<evidence type="ECO:0000313" key="2">
    <source>
        <dbReference type="Proteomes" id="UP000265040"/>
    </source>
</evidence>
<sequence length="56" mass="6086">ITFTRICKVPDLGGFPPSIAVRVSSITVCFSRSNAFCSTNSADTLWSPVFCISKEK</sequence>
<proteinExistence type="predicted"/>
<organism evidence="1 2">
    <name type="scientific">Anabas testudineus</name>
    <name type="common">Climbing perch</name>
    <name type="synonym">Anthias testudineus</name>
    <dbReference type="NCBI Taxonomy" id="64144"/>
    <lineage>
        <taxon>Eukaryota</taxon>
        <taxon>Metazoa</taxon>
        <taxon>Chordata</taxon>
        <taxon>Craniata</taxon>
        <taxon>Vertebrata</taxon>
        <taxon>Euteleostomi</taxon>
        <taxon>Actinopterygii</taxon>
        <taxon>Neopterygii</taxon>
        <taxon>Teleostei</taxon>
        <taxon>Neoteleostei</taxon>
        <taxon>Acanthomorphata</taxon>
        <taxon>Anabantaria</taxon>
        <taxon>Anabantiformes</taxon>
        <taxon>Anabantoidei</taxon>
        <taxon>Anabantidae</taxon>
        <taxon>Anabas</taxon>
    </lineage>
</organism>
<dbReference type="GeneTree" id="ENSGT01150000287213"/>
<reference evidence="1" key="1">
    <citation type="submission" date="2021-04" db="EMBL/GenBank/DDBJ databases">
        <authorList>
            <consortium name="Wellcome Sanger Institute Data Sharing"/>
        </authorList>
    </citation>
    <scope>NUCLEOTIDE SEQUENCE [LARGE SCALE GENOMIC DNA]</scope>
</reference>
<accession>A0A3Q1I390</accession>
<evidence type="ECO:0000313" key="1">
    <source>
        <dbReference type="Ensembl" id="ENSATEP00000014645.2"/>
    </source>
</evidence>
<protein>
    <submittedName>
        <fullName evidence="1">Uncharacterized protein</fullName>
    </submittedName>
</protein>
<dbReference type="OrthoDB" id="8578242at2759"/>
<dbReference type="InParanoid" id="A0A3Q1I390"/>
<name>A0A3Q1I390_ANATE</name>
<reference evidence="1" key="2">
    <citation type="submission" date="2025-08" db="UniProtKB">
        <authorList>
            <consortium name="Ensembl"/>
        </authorList>
    </citation>
    <scope>IDENTIFICATION</scope>
</reference>
<dbReference type="AlphaFoldDB" id="A0A3Q1I390"/>
<reference evidence="1" key="3">
    <citation type="submission" date="2025-09" db="UniProtKB">
        <authorList>
            <consortium name="Ensembl"/>
        </authorList>
    </citation>
    <scope>IDENTIFICATION</scope>
</reference>
<keyword evidence="2" id="KW-1185">Reference proteome</keyword>
<dbReference type="Ensembl" id="ENSATET00000014877.2">
    <property type="protein sequence ID" value="ENSATEP00000014645.2"/>
    <property type="gene ID" value="ENSATEG00000010199.2"/>
</dbReference>